<comment type="caution">
    <text evidence="1">The sequence shown here is derived from an EMBL/GenBank/DDBJ whole genome shotgun (WGS) entry which is preliminary data.</text>
</comment>
<gene>
    <name evidence="1" type="ORF">BV22DRAFT_1013966</name>
</gene>
<keyword evidence="2" id="KW-1185">Reference proteome</keyword>
<protein>
    <submittedName>
        <fullName evidence="1">Uncharacterized protein</fullName>
    </submittedName>
</protein>
<name>A0ACB8BE58_9AGAM</name>
<accession>A0ACB8BE58</accession>
<sequence length="515" mass="56486">MTAVTYEVCLAKCGSSQEPFSWSTFSQEFSAWLLPYLALISQLPFGARHRPENLMSALLTVGSPVLAGYSMFLTLLNARWVSQSFESISYPNSNSAVKVLSSLQQVPLRVTSEDCLLPSLVILPENDSFWSDFADFLDYTHTWSISAAMSILWVVVAYIFTVADSLSDVSANINSNGQGVGSIWLWLLPIVIGWLQLSPKCDYGRLQGAFHRANGMAYVASHQGPPVKASVVSDICAISIDGIDVSSPDEKYTPPVFNYARALSWAQAAEETLNIFRRASINAKLHKPVNPTEDWRIAGRGDLIHPDNRSGSPDDVKEYCRQPYYAVRSRWASGIFLRMFLSSLLPLALQWGTTGAAILAIWFTPTTKLGCRSLSYLIYGALSTIVWMLLVASSILGHYSIAYRPREARYHVPVAAQTARTLSTVLRWIGKTLAIINAIGLVASSVFQFSNLYDRCYCNGSVIGRGASAYILLDPSAFPYFGQMRGSWLGALALASGCAVGFIGFINLFSDSVST</sequence>
<dbReference type="EMBL" id="MU266433">
    <property type="protein sequence ID" value="KAH7924105.1"/>
    <property type="molecule type" value="Genomic_DNA"/>
</dbReference>
<reference evidence="1" key="1">
    <citation type="journal article" date="2021" name="New Phytol.">
        <title>Evolutionary innovations through gain and loss of genes in the ectomycorrhizal Boletales.</title>
        <authorList>
            <person name="Wu G."/>
            <person name="Miyauchi S."/>
            <person name="Morin E."/>
            <person name="Kuo A."/>
            <person name="Drula E."/>
            <person name="Varga T."/>
            <person name="Kohler A."/>
            <person name="Feng B."/>
            <person name="Cao Y."/>
            <person name="Lipzen A."/>
            <person name="Daum C."/>
            <person name="Hundley H."/>
            <person name="Pangilinan J."/>
            <person name="Johnson J."/>
            <person name="Barry K."/>
            <person name="LaButti K."/>
            <person name="Ng V."/>
            <person name="Ahrendt S."/>
            <person name="Min B."/>
            <person name="Choi I.G."/>
            <person name="Park H."/>
            <person name="Plett J.M."/>
            <person name="Magnuson J."/>
            <person name="Spatafora J.W."/>
            <person name="Nagy L.G."/>
            <person name="Henrissat B."/>
            <person name="Grigoriev I.V."/>
            <person name="Yang Z.L."/>
            <person name="Xu J."/>
            <person name="Martin F.M."/>
        </authorList>
    </citation>
    <scope>NUCLEOTIDE SEQUENCE</scope>
    <source>
        <strain evidence="1">KUC20120723A-06</strain>
    </source>
</reference>
<evidence type="ECO:0000313" key="1">
    <source>
        <dbReference type="EMBL" id="KAH7924105.1"/>
    </source>
</evidence>
<organism evidence="1 2">
    <name type="scientific">Leucogyrophana mollusca</name>
    <dbReference type="NCBI Taxonomy" id="85980"/>
    <lineage>
        <taxon>Eukaryota</taxon>
        <taxon>Fungi</taxon>
        <taxon>Dikarya</taxon>
        <taxon>Basidiomycota</taxon>
        <taxon>Agaricomycotina</taxon>
        <taxon>Agaricomycetes</taxon>
        <taxon>Agaricomycetidae</taxon>
        <taxon>Boletales</taxon>
        <taxon>Boletales incertae sedis</taxon>
        <taxon>Leucogyrophana</taxon>
    </lineage>
</organism>
<evidence type="ECO:0000313" key="2">
    <source>
        <dbReference type="Proteomes" id="UP000790709"/>
    </source>
</evidence>
<proteinExistence type="predicted"/>
<dbReference type="Proteomes" id="UP000790709">
    <property type="component" value="Unassembled WGS sequence"/>
</dbReference>